<gene>
    <name evidence="2" type="ORF">Agub_g1146</name>
</gene>
<feature type="region of interest" description="Disordered" evidence="1">
    <location>
        <begin position="108"/>
        <end position="134"/>
    </location>
</feature>
<proteinExistence type="predicted"/>
<name>A0AAD3DEZ7_9CHLO</name>
<feature type="compositionally biased region" description="Low complexity" evidence="1">
    <location>
        <begin position="351"/>
        <end position="365"/>
    </location>
</feature>
<evidence type="ECO:0000313" key="3">
    <source>
        <dbReference type="Proteomes" id="UP001054857"/>
    </source>
</evidence>
<feature type="compositionally biased region" description="Polar residues" evidence="1">
    <location>
        <begin position="395"/>
        <end position="420"/>
    </location>
</feature>
<feature type="non-terminal residue" evidence="2">
    <location>
        <position position="1"/>
    </location>
</feature>
<accession>A0AAD3DEZ7</accession>
<protein>
    <submittedName>
        <fullName evidence="2">Uncharacterized protein</fullName>
    </submittedName>
</protein>
<feature type="region of interest" description="Disordered" evidence="1">
    <location>
        <begin position="351"/>
        <end position="425"/>
    </location>
</feature>
<feature type="region of interest" description="Disordered" evidence="1">
    <location>
        <begin position="444"/>
        <end position="464"/>
    </location>
</feature>
<feature type="compositionally biased region" description="Basic and acidic residues" evidence="1">
    <location>
        <begin position="1"/>
        <end position="24"/>
    </location>
</feature>
<feature type="compositionally biased region" description="Low complexity" evidence="1">
    <location>
        <begin position="379"/>
        <end position="390"/>
    </location>
</feature>
<keyword evidence="3" id="KW-1185">Reference proteome</keyword>
<dbReference type="AlphaFoldDB" id="A0AAD3DEZ7"/>
<feature type="compositionally biased region" description="Gly residues" evidence="1">
    <location>
        <begin position="63"/>
        <end position="76"/>
    </location>
</feature>
<feature type="region of interest" description="Disordered" evidence="1">
    <location>
        <begin position="1"/>
        <end position="76"/>
    </location>
</feature>
<reference evidence="2 3" key="1">
    <citation type="journal article" date="2021" name="Sci. Rep.">
        <title>Genome sequencing of the multicellular alga Astrephomene provides insights into convergent evolution of germ-soma differentiation.</title>
        <authorList>
            <person name="Yamashita S."/>
            <person name="Yamamoto K."/>
            <person name="Matsuzaki R."/>
            <person name="Suzuki S."/>
            <person name="Yamaguchi H."/>
            <person name="Hirooka S."/>
            <person name="Minakuchi Y."/>
            <person name="Miyagishima S."/>
            <person name="Kawachi M."/>
            <person name="Toyoda A."/>
            <person name="Nozaki H."/>
        </authorList>
    </citation>
    <scope>NUCLEOTIDE SEQUENCE [LARGE SCALE GENOMIC DNA]</scope>
    <source>
        <strain evidence="2 3">NIES-4017</strain>
    </source>
</reference>
<sequence>RGSDRLDRTGGDRGGDRGGNKGGERGAAAAQPFREPMWRAAPMAALPPPPPPPMTHGSHMSNRGGGPYGGSGAGTGPGPMGPMVRATFADGGSGAAGGGVSSFVQPGLASASDVRSHTGRAARGHHGGEMHSSGYGGGGAGFGGYGGSMAAAAGGPGDVGGGGGGGGSMVQLGLARNSEAASALSSRMGAASTGAPYGGMYGRDGHTAASGGSALDPYGSASTSSYDMGAGQKRNYSTAMQAGFGQPQAAAPYGSQVPSSSQSAMMRVRPMQGTHPRPMVPASMLAASSNGAGMGPSANMVGGVGGAGPIQLGQSELFSSQATATAPSGRGVFMGGMGQAAAGTGQMMTSMGQQQQQPLQQQQQQHAMFGHRSQLGAMQQQQQPLQQQQQEAAYGQSTPLLSSYGGSQTQAHGQQQTSMTGGIGSSGLYGMGQTVQLQPITPQQQPIFTGGATTTVPTASSMQSQPASNMYGMAAAQQSMGGSMYGNGNVLQPQQLSMQGGGLFSAASGGTSVHQPQQHQQLPSMPLYGNMVSAQQQQQHSEPQHQQQYGNLAPSVGFQAFGAMRTGGGGLWG</sequence>
<comment type="caution">
    <text evidence="2">The sequence shown here is derived from an EMBL/GenBank/DDBJ whole genome shotgun (WGS) entry which is preliminary data.</text>
</comment>
<organism evidence="2 3">
    <name type="scientific">Astrephomene gubernaculifera</name>
    <dbReference type="NCBI Taxonomy" id="47775"/>
    <lineage>
        <taxon>Eukaryota</taxon>
        <taxon>Viridiplantae</taxon>
        <taxon>Chlorophyta</taxon>
        <taxon>core chlorophytes</taxon>
        <taxon>Chlorophyceae</taxon>
        <taxon>CS clade</taxon>
        <taxon>Chlamydomonadales</taxon>
        <taxon>Astrephomenaceae</taxon>
        <taxon>Astrephomene</taxon>
    </lineage>
</organism>
<dbReference type="EMBL" id="BMAR01000001">
    <property type="protein sequence ID" value="GFR40601.1"/>
    <property type="molecule type" value="Genomic_DNA"/>
</dbReference>
<evidence type="ECO:0000313" key="2">
    <source>
        <dbReference type="EMBL" id="GFR40601.1"/>
    </source>
</evidence>
<feature type="compositionally biased region" description="Polar residues" evidence="1">
    <location>
        <begin position="451"/>
        <end position="464"/>
    </location>
</feature>
<evidence type="ECO:0000256" key="1">
    <source>
        <dbReference type="SAM" id="MobiDB-lite"/>
    </source>
</evidence>
<dbReference type="Proteomes" id="UP001054857">
    <property type="component" value="Unassembled WGS sequence"/>
</dbReference>
<feature type="compositionally biased region" description="Pro residues" evidence="1">
    <location>
        <begin position="45"/>
        <end position="54"/>
    </location>
</feature>